<sequence>MECVPSSKKIILALVSCALALSSSYADADTANVTGVHAKTLCKEVAFGCPLGYECRTPNEGCQSHCDCLSLPQGCPVHIKPCEEGHFCMPDKAGECHTCNCDTPCSQATGRFSCKPKANQACTRRMARGSCPVCQCEECPPRVCPRDCYVIQLDAGCKEVCICTGKDGIPFALLNSATYSYQ</sequence>
<name>A0A9J6E4I0_RHIMP</name>
<proteinExistence type="predicted"/>
<dbReference type="Proteomes" id="UP000821866">
    <property type="component" value="Chromosome 4"/>
</dbReference>
<dbReference type="AlphaFoldDB" id="A0A9J6E4I0"/>
<reference evidence="2" key="2">
    <citation type="submission" date="2021-09" db="EMBL/GenBank/DDBJ databases">
        <authorList>
            <person name="Jia N."/>
            <person name="Wang J."/>
            <person name="Shi W."/>
            <person name="Du L."/>
            <person name="Sun Y."/>
            <person name="Zhan W."/>
            <person name="Jiang J."/>
            <person name="Wang Q."/>
            <person name="Zhang B."/>
            <person name="Ji P."/>
            <person name="Sakyi L.B."/>
            <person name="Cui X."/>
            <person name="Yuan T."/>
            <person name="Jiang B."/>
            <person name="Yang W."/>
            <person name="Lam T.T.-Y."/>
            <person name="Chang Q."/>
            <person name="Ding S."/>
            <person name="Wang X."/>
            <person name="Zhu J."/>
            <person name="Ruan X."/>
            <person name="Zhao L."/>
            <person name="Wei J."/>
            <person name="Que T."/>
            <person name="Du C."/>
            <person name="Cheng J."/>
            <person name="Dai P."/>
            <person name="Han X."/>
            <person name="Huang E."/>
            <person name="Gao Y."/>
            <person name="Liu J."/>
            <person name="Shao H."/>
            <person name="Ye R."/>
            <person name="Li L."/>
            <person name="Wei W."/>
            <person name="Wang X."/>
            <person name="Wang C."/>
            <person name="Huo Q."/>
            <person name="Li W."/>
            <person name="Guo W."/>
            <person name="Chen H."/>
            <person name="Chen S."/>
            <person name="Zhou L."/>
            <person name="Zhou L."/>
            <person name="Ni X."/>
            <person name="Tian J."/>
            <person name="Zhou Y."/>
            <person name="Sheng Y."/>
            <person name="Liu T."/>
            <person name="Pan Y."/>
            <person name="Xia L."/>
            <person name="Li J."/>
            <person name="Zhao F."/>
            <person name="Cao W."/>
        </authorList>
    </citation>
    <scope>NUCLEOTIDE SEQUENCE</scope>
    <source>
        <strain evidence="2">Rmic-2018</strain>
        <tissue evidence="2">Larvae</tissue>
    </source>
</reference>
<organism evidence="2 3">
    <name type="scientific">Rhipicephalus microplus</name>
    <name type="common">Cattle tick</name>
    <name type="synonym">Boophilus microplus</name>
    <dbReference type="NCBI Taxonomy" id="6941"/>
    <lineage>
        <taxon>Eukaryota</taxon>
        <taxon>Metazoa</taxon>
        <taxon>Ecdysozoa</taxon>
        <taxon>Arthropoda</taxon>
        <taxon>Chelicerata</taxon>
        <taxon>Arachnida</taxon>
        <taxon>Acari</taxon>
        <taxon>Parasitiformes</taxon>
        <taxon>Ixodida</taxon>
        <taxon>Ixodoidea</taxon>
        <taxon>Ixodidae</taxon>
        <taxon>Rhipicephalinae</taxon>
        <taxon>Rhipicephalus</taxon>
        <taxon>Boophilus</taxon>
    </lineage>
</organism>
<evidence type="ECO:0000313" key="3">
    <source>
        <dbReference type="Proteomes" id="UP000821866"/>
    </source>
</evidence>
<accession>A0A9J6E4I0</accession>
<dbReference type="EMBL" id="JABSTU010000006">
    <property type="protein sequence ID" value="KAH8029194.1"/>
    <property type="molecule type" value="Genomic_DNA"/>
</dbReference>
<feature type="signal peptide" evidence="1">
    <location>
        <begin position="1"/>
        <end position="28"/>
    </location>
</feature>
<reference evidence="2" key="1">
    <citation type="journal article" date="2020" name="Cell">
        <title>Large-Scale Comparative Analyses of Tick Genomes Elucidate Their Genetic Diversity and Vector Capacities.</title>
        <authorList>
            <consortium name="Tick Genome and Microbiome Consortium (TIGMIC)"/>
            <person name="Jia N."/>
            <person name="Wang J."/>
            <person name="Shi W."/>
            <person name="Du L."/>
            <person name="Sun Y."/>
            <person name="Zhan W."/>
            <person name="Jiang J.F."/>
            <person name="Wang Q."/>
            <person name="Zhang B."/>
            <person name="Ji P."/>
            <person name="Bell-Sakyi L."/>
            <person name="Cui X.M."/>
            <person name="Yuan T.T."/>
            <person name="Jiang B.G."/>
            <person name="Yang W.F."/>
            <person name="Lam T.T."/>
            <person name="Chang Q.C."/>
            <person name="Ding S.J."/>
            <person name="Wang X.J."/>
            <person name="Zhu J.G."/>
            <person name="Ruan X.D."/>
            <person name="Zhao L."/>
            <person name="Wei J.T."/>
            <person name="Ye R.Z."/>
            <person name="Que T.C."/>
            <person name="Du C.H."/>
            <person name="Zhou Y.H."/>
            <person name="Cheng J.X."/>
            <person name="Dai P.F."/>
            <person name="Guo W.B."/>
            <person name="Han X.H."/>
            <person name="Huang E.J."/>
            <person name="Li L.F."/>
            <person name="Wei W."/>
            <person name="Gao Y.C."/>
            <person name="Liu J.Z."/>
            <person name="Shao H.Z."/>
            <person name="Wang X."/>
            <person name="Wang C.C."/>
            <person name="Yang T.C."/>
            <person name="Huo Q.B."/>
            <person name="Li W."/>
            <person name="Chen H.Y."/>
            <person name="Chen S.E."/>
            <person name="Zhou L.G."/>
            <person name="Ni X.B."/>
            <person name="Tian J.H."/>
            <person name="Sheng Y."/>
            <person name="Liu T."/>
            <person name="Pan Y.S."/>
            <person name="Xia L.Y."/>
            <person name="Li J."/>
            <person name="Zhao F."/>
            <person name="Cao W.C."/>
        </authorList>
    </citation>
    <scope>NUCLEOTIDE SEQUENCE</scope>
    <source>
        <strain evidence="2">Rmic-2018</strain>
    </source>
</reference>
<comment type="caution">
    <text evidence="2">The sequence shown here is derived from an EMBL/GenBank/DDBJ whole genome shotgun (WGS) entry which is preliminary data.</text>
</comment>
<feature type="chain" id="PRO_5039917221" evidence="1">
    <location>
        <begin position="29"/>
        <end position="182"/>
    </location>
</feature>
<evidence type="ECO:0000313" key="2">
    <source>
        <dbReference type="EMBL" id="KAH8029194.1"/>
    </source>
</evidence>
<dbReference type="VEuPathDB" id="VectorBase:LOC119167190"/>
<protein>
    <submittedName>
        <fullName evidence="2">Uncharacterized protein</fullName>
    </submittedName>
</protein>
<keyword evidence="3" id="KW-1185">Reference proteome</keyword>
<gene>
    <name evidence="2" type="ORF">HPB51_023759</name>
</gene>
<keyword evidence="1" id="KW-0732">Signal</keyword>
<evidence type="ECO:0000256" key="1">
    <source>
        <dbReference type="SAM" id="SignalP"/>
    </source>
</evidence>